<evidence type="ECO:0000313" key="5">
    <source>
        <dbReference type="EMBL" id="ORX61955.1"/>
    </source>
</evidence>
<evidence type="ECO:0000259" key="4">
    <source>
        <dbReference type="Pfam" id="PF17177"/>
    </source>
</evidence>
<evidence type="ECO:0000256" key="1">
    <source>
        <dbReference type="ARBA" id="ARBA00022737"/>
    </source>
</evidence>
<sequence length="657" mass="76066">MHTAAYTTTTTWPPATNTAAAFSDNPAWADQTSRIQTEKRSANSIWEEYTNLLNDPNVSLNEIDFVTVARSVKQESSPTSSSTSIKRLQSILRQLHQRQMDSGFVLCCNMLMHLYLENDDLARAKLIFDGMLQAEKTPSYVSINTLLDGISRLGTLKDVRVLINTLTSKKLMPTRAESWTRLIKTYGRFHQEEDAATVLAMLLKDASIPHDIECYNAMFEIYKQEKQPNRAWALYQDLRNDPLTVPDEKTISLLFSILKYDDHKERVNDLFKYLVDAKMTIRTQHYLALGWDPLRVLRHRLDHSEPALKTADYNILLKESVRGNRFTDALEIYSTMKANQVKMDVFTYAIFMDALIKDVTQPADFVFDLYDNMTHQDDLKPDHVIFNNLFMACARLGDADRAVGYLKEMETRDVAPNLYTVNSFLSALAQREKPDSHDVVLAKALWQQLDHYDVRPDARTYNNFLVLLARYTKPKTHHEIEDHKDDATDKSTDPSASPDSLQEMMALYTRMRQQRFQRSKPDFLTYAILINTAVTQGQIRRSMQLYRDAQLSDIKLNISSYNFILNGLAKDREYHTLLNVWYDMKTYGVKPDRMTYNLVLGACEQLHMTEMYMAVRKQRQLDTERLDQLERKREDRRLRSSSMKGARPDLLESPSVS</sequence>
<evidence type="ECO:0000256" key="3">
    <source>
        <dbReference type="SAM" id="MobiDB-lite"/>
    </source>
</evidence>
<feature type="compositionally biased region" description="Basic and acidic residues" evidence="3">
    <location>
        <begin position="626"/>
        <end position="638"/>
    </location>
</feature>
<feature type="repeat" description="PPR" evidence="2">
    <location>
        <begin position="382"/>
        <end position="416"/>
    </location>
</feature>
<dbReference type="Pfam" id="PF13812">
    <property type="entry name" value="PPR_3"/>
    <property type="match status" value="1"/>
</dbReference>
<dbReference type="PANTHER" id="PTHR47936">
    <property type="entry name" value="PPR_LONG DOMAIN-CONTAINING PROTEIN"/>
    <property type="match status" value="1"/>
</dbReference>
<dbReference type="STRING" id="101127.A0A1X2GV83"/>
<keyword evidence="1" id="KW-0677">Repeat</keyword>
<dbReference type="PROSITE" id="PS51375">
    <property type="entry name" value="PPR"/>
    <property type="match status" value="2"/>
</dbReference>
<feature type="region of interest" description="Disordered" evidence="3">
    <location>
        <begin position="626"/>
        <end position="657"/>
    </location>
</feature>
<gene>
    <name evidence="5" type="ORF">DM01DRAFT_1331429</name>
</gene>
<dbReference type="AlphaFoldDB" id="A0A1X2GV83"/>
<dbReference type="NCBIfam" id="TIGR00756">
    <property type="entry name" value="PPR"/>
    <property type="match status" value="2"/>
</dbReference>
<keyword evidence="6" id="KW-1185">Reference proteome</keyword>
<accession>A0A1X2GV83</accession>
<protein>
    <recommendedName>
        <fullName evidence="4">PROP1-like PPR domain-containing protein</fullName>
    </recommendedName>
</protein>
<organism evidence="5 6">
    <name type="scientific">Hesseltinella vesiculosa</name>
    <dbReference type="NCBI Taxonomy" id="101127"/>
    <lineage>
        <taxon>Eukaryota</taxon>
        <taxon>Fungi</taxon>
        <taxon>Fungi incertae sedis</taxon>
        <taxon>Mucoromycota</taxon>
        <taxon>Mucoromycotina</taxon>
        <taxon>Mucoromycetes</taxon>
        <taxon>Mucorales</taxon>
        <taxon>Cunninghamellaceae</taxon>
        <taxon>Hesseltinella</taxon>
    </lineage>
</organism>
<dbReference type="InterPro" id="IPR011990">
    <property type="entry name" value="TPR-like_helical_dom_sf"/>
</dbReference>
<dbReference type="PANTHER" id="PTHR47936:SF1">
    <property type="entry name" value="PENTATRICOPEPTIDE REPEAT-CONTAINING PROTEIN GUN1, CHLOROPLASTIC"/>
    <property type="match status" value="1"/>
</dbReference>
<evidence type="ECO:0000313" key="6">
    <source>
        <dbReference type="Proteomes" id="UP000242146"/>
    </source>
</evidence>
<dbReference type="InterPro" id="IPR033443">
    <property type="entry name" value="PROP1-like_PPR_dom"/>
</dbReference>
<dbReference type="Pfam" id="PF17177">
    <property type="entry name" value="PPR_long"/>
    <property type="match status" value="1"/>
</dbReference>
<name>A0A1X2GV83_9FUNG</name>
<feature type="repeat" description="PPR" evidence="2">
    <location>
        <begin position="557"/>
        <end position="591"/>
    </location>
</feature>
<dbReference type="EMBL" id="MCGT01000002">
    <property type="protein sequence ID" value="ORX61955.1"/>
    <property type="molecule type" value="Genomic_DNA"/>
</dbReference>
<reference evidence="5 6" key="1">
    <citation type="submission" date="2016-07" db="EMBL/GenBank/DDBJ databases">
        <title>Pervasive Adenine N6-methylation of Active Genes in Fungi.</title>
        <authorList>
            <consortium name="DOE Joint Genome Institute"/>
            <person name="Mondo S.J."/>
            <person name="Dannebaum R.O."/>
            <person name="Kuo R.C."/>
            <person name="Labutti K."/>
            <person name="Haridas S."/>
            <person name="Kuo A."/>
            <person name="Salamov A."/>
            <person name="Ahrendt S.R."/>
            <person name="Lipzen A."/>
            <person name="Sullivan W."/>
            <person name="Andreopoulos W.B."/>
            <person name="Clum A."/>
            <person name="Lindquist E."/>
            <person name="Daum C."/>
            <person name="Ramamoorthy G.K."/>
            <person name="Gryganskyi A."/>
            <person name="Culley D."/>
            <person name="Magnuson J.K."/>
            <person name="James T.Y."/>
            <person name="O'Malley M.A."/>
            <person name="Stajich J.E."/>
            <person name="Spatafora J.W."/>
            <person name="Visel A."/>
            <person name="Grigoriev I.V."/>
        </authorList>
    </citation>
    <scope>NUCLEOTIDE SEQUENCE [LARGE SCALE GENOMIC DNA]</scope>
    <source>
        <strain evidence="5 6">NRRL 3301</strain>
    </source>
</reference>
<comment type="caution">
    <text evidence="5">The sequence shown here is derived from an EMBL/GenBank/DDBJ whole genome shotgun (WGS) entry which is preliminary data.</text>
</comment>
<feature type="domain" description="PROP1-like PPR" evidence="4">
    <location>
        <begin position="310"/>
        <end position="432"/>
    </location>
</feature>
<dbReference type="Proteomes" id="UP000242146">
    <property type="component" value="Unassembled WGS sequence"/>
</dbReference>
<feature type="compositionally biased region" description="Basic and acidic residues" evidence="3">
    <location>
        <begin position="477"/>
        <end position="492"/>
    </location>
</feature>
<proteinExistence type="predicted"/>
<dbReference type="OrthoDB" id="407658at2759"/>
<feature type="region of interest" description="Disordered" evidence="3">
    <location>
        <begin position="477"/>
        <end position="499"/>
    </location>
</feature>
<dbReference type="Gene3D" id="1.25.40.10">
    <property type="entry name" value="Tetratricopeptide repeat domain"/>
    <property type="match status" value="4"/>
</dbReference>
<evidence type="ECO:0000256" key="2">
    <source>
        <dbReference type="PROSITE-ProRule" id="PRU00708"/>
    </source>
</evidence>
<dbReference type="InterPro" id="IPR002885">
    <property type="entry name" value="PPR_rpt"/>
</dbReference>